<dbReference type="PANTHER" id="PTHR40269:SF1">
    <property type="entry name" value="OUTER MEMBRANE PROTEIN"/>
    <property type="match status" value="1"/>
</dbReference>
<dbReference type="STRING" id="1747903.ASR47_10027"/>
<accession>A0A1A7BTX5</accession>
<feature type="region of interest" description="Disordered" evidence="1">
    <location>
        <begin position="422"/>
        <end position="525"/>
    </location>
</feature>
<comment type="caution">
    <text evidence="3">The sequence shown here is derived from an EMBL/GenBank/DDBJ whole genome shotgun (WGS) entry which is preliminary data.</text>
</comment>
<gene>
    <name evidence="3" type="ORF">ASR47_10027</name>
</gene>
<name>A0A1A7BTX5_9BURK</name>
<dbReference type="EMBL" id="LOCQ01000061">
    <property type="protein sequence ID" value="OBV36957.1"/>
    <property type="molecule type" value="Genomic_DNA"/>
</dbReference>
<dbReference type="PROSITE" id="PS51257">
    <property type="entry name" value="PROKAR_LIPOPROTEIN"/>
    <property type="match status" value="1"/>
</dbReference>
<feature type="chain" id="PRO_5008355303" description="DUF3300 domain-containing protein" evidence="2">
    <location>
        <begin position="25"/>
        <end position="525"/>
    </location>
</feature>
<dbReference type="AlphaFoldDB" id="A0A1A7BTX5"/>
<feature type="compositionally biased region" description="Low complexity" evidence="1">
    <location>
        <begin position="423"/>
        <end position="438"/>
    </location>
</feature>
<keyword evidence="4" id="KW-1185">Reference proteome</keyword>
<evidence type="ECO:0008006" key="5">
    <source>
        <dbReference type="Google" id="ProtNLM"/>
    </source>
</evidence>
<dbReference type="Pfam" id="PF11737">
    <property type="entry name" value="DUF3300"/>
    <property type="match status" value="1"/>
</dbReference>
<protein>
    <recommendedName>
        <fullName evidence="5">DUF3300 domain-containing protein</fullName>
    </recommendedName>
</protein>
<evidence type="ECO:0000313" key="4">
    <source>
        <dbReference type="Proteomes" id="UP000092713"/>
    </source>
</evidence>
<organism evidence="3 4">
    <name type="scientific">Janthinobacterium psychrotolerans</name>
    <dbReference type="NCBI Taxonomy" id="1747903"/>
    <lineage>
        <taxon>Bacteria</taxon>
        <taxon>Pseudomonadati</taxon>
        <taxon>Pseudomonadota</taxon>
        <taxon>Betaproteobacteria</taxon>
        <taxon>Burkholderiales</taxon>
        <taxon>Oxalobacteraceae</taxon>
        <taxon>Janthinobacterium</taxon>
    </lineage>
</organism>
<feature type="signal peptide" evidence="2">
    <location>
        <begin position="1"/>
        <end position="24"/>
    </location>
</feature>
<dbReference type="Proteomes" id="UP000092713">
    <property type="component" value="Unassembled WGS sequence"/>
</dbReference>
<sequence>MDVHARRFRTAVSSSLILSLLVLAGCNKPAGAPAQTGAVAATPPQPPQPSPPAPYTPPSADQLAQMVAPIALFPDKLVGQVLAGATYPEQIAAANQWLVQNPSLKGAALQTAETDQPWDVSVKSLTTFPTVLGQMANNLQWTTALGTAYVNDPMDVMNAIQLLRSRARQSGNLKTSQQLRVSTVVRPSEPAYATRGASYPPVYDGPAVIAPPPQTIVIEPAAPDIVYVPHYNPTVVYGAPMPVYPGWVDQRPAYSTETLVTAGALSFGIGILVGAAVSHHHDPVWSAWGVNWGGPAPYPGYGGGWRRPAVVYNNATYVSKSVTVVNHVNNINVTNNNEHYRTVNNISSVADRSQRLAVHAIAPRAPAMMSMPHFAARDTVAGARPLPVAAAQPVRLAAAPQTHAVAAPPRNALMQPMVRHDFQQPQHQHQHQQPQQPQMERQHADAVAQHMAQERASAPVPAPLARHENDTGHGRPQRNHQDMLAVHAAPARPAPPHADHHAQKHEQSAHHHQDHEPHEPHDRHG</sequence>
<dbReference type="PATRIC" id="fig|1747903.4.peg.449"/>
<feature type="compositionally biased region" description="Basic and acidic residues" evidence="1">
    <location>
        <begin position="497"/>
        <end position="525"/>
    </location>
</feature>
<evidence type="ECO:0000256" key="1">
    <source>
        <dbReference type="SAM" id="MobiDB-lite"/>
    </source>
</evidence>
<proteinExistence type="predicted"/>
<dbReference type="InterPro" id="IPR021728">
    <property type="entry name" value="DUF3300"/>
</dbReference>
<feature type="region of interest" description="Disordered" evidence="1">
    <location>
        <begin position="33"/>
        <end position="60"/>
    </location>
</feature>
<dbReference type="RefSeq" id="WP_082989135.1">
    <property type="nucleotide sequence ID" value="NZ_LOCQ01000061.1"/>
</dbReference>
<feature type="compositionally biased region" description="Low complexity" evidence="1">
    <location>
        <begin position="33"/>
        <end position="42"/>
    </location>
</feature>
<evidence type="ECO:0000313" key="3">
    <source>
        <dbReference type="EMBL" id="OBV36957.1"/>
    </source>
</evidence>
<dbReference type="PANTHER" id="PTHR40269">
    <property type="entry name" value="OUTER MEMBRANE PROTEIN-RELATED"/>
    <property type="match status" value="1"/>
</dbReference>
<reference evidence="3 4" key="1">
    <citation type="submission" date="2016-04" db="EMBL/GenBank/DDBJ databases">
        <title>Draft genome sequence of Janthinobacterium psychrotolerans sp. nov., isolated from freshwater sediments in Denmark.</title>
        <authorList>
            <person name="Gong X."/>
            <person name="Skrivergaard S."/>
            <person name="Korsgaard B.S."/>
            <person name="Schreiber L."/>
            <person name="Marshall I.P."/>
            <person name="Finster K."/>
            <person name="Schramm A."/>
        </authorList>
    </citation>
    <scope>NUCLEOTIDE SEQUENCE [LARGE SCALE GENOMIC DNA]</scope>
    <source>
        <strain evidence="3 4">S3-2</strain>
    </source>
</reference>
<feature type="compositionally biased region" description="Pro residues" evidence="1">
    <location>
        <begin position="43"/>
        <end position="57"/>
    </location>
</feature>
<evidence type="ECO:0000256" key="2">
    <source>
        <dbReference type="SAM" id="SignalP"/>
    </source>
</evidence>
<keyword evidence="2" id="KW-0732">Signal</keyword>